<organism evidence="7 8">
    <name type="scientific">Pelagicoccus enzymogenes</name>
    <dbReference type="NCBI Taxonomy" id="2773457"/>
    <lineage>
        <taxon>Bacteria</taxon>
        <taxon>Pseudomonadati</taxon>
        <taxon>Verrucomicrobiota</taxon>
        <taxon>Opitutia</taxon>
        <taxon>Puniceicoccales</taxon>
        <taxon>Pelagicoccaceae</taxon>
        <taxon>Pelagicoccus</taxon>
    </lineage>
</organism>
<feature type="active site" description="Schiff-base intermediate with substrate" evidence="5">
    <location>
        <position position="165"/>
    </location>
</feature>
<gene>
    <name evidence="7" type="ORF">IEN85_12940</name>
</gene>
<dbReference type="AlphaFoldDB" id="A0A927F8Q7"/>
<name>A0A927F8Q7_9BACT</name>
<evidence type="ECO:0000256" key="2">
    <source>
        <dbReference type="ARBA" id="ARBA00023239"/>
    </source>
</evidence>
<dbReference type="PRINTS" id="PR00146">
    <property type="entry name" value="DHPICSNTHASE"/>
</dbReference>
<feature type="binding site" evidence="6">
    <location>
        <position position="208"/>
    </location>
    <ligand>
        <name>pyruvate</name>
        <dbReference type="ChEBI" id="CHEBI:15361"/>
    </ligand>
</feature>
<dbReference type="PIRSF" id="PIRSF001365">
    <property type="entry name" value="DHDPS"/>
    <property type="match status" value="1"/>
</dbReference>
<dbReference type="EMBL" id="JACYFG010000036">
    <property type="protein sequence ID" value="MBD5780399.1"/>
    <property type="molecule type" value="Genomic_DNA"/>
</dbReference>
<keyword evidence="2 4" id="KW-0456">Lyase</keyword>
<comment type="similarity">
    <text evidence="1 4">Belongs to the DapA family.</text>
</comment>
<evidence type="ECO:0000256" key="5">
    <source>
        <dbReference type="PIRSR" id="PIRSR001365-1"/>
    </source>
</evidence>
<evidence type="ECO:0000313" key="7">
    <source>
        <dbReference type="EMBL" id="MBD5780399.1"/>
    </source>
</evidence>
<feature type="active site" description="Proton donor/acceptor" evidence="5">
    <location>
        <position position="137"/>
    </location>
</feature>
<dbReference type="SMART" id="SM01130">
    <property type="entry name" value="DHDPS"/>
    <property type="match status" value="1"/>
</dbReference>
<evidence type="ECO:0000256" key="4">
    <source>
        <dbReference type="PIRNR" id="PIRNR001365"/>
    </source>
</evidence>
<dbReference type="SUPFAM" id="SSF51569">
    <property type="entry name" value="Aldolase"/>
    <property type="match status" value="1"/>
</dbReference>
<evidence type="ECO:0000313" key="8">
    <source>
        <dbReference type="Proteomes" id="UP000622317"/>
    </source>
</evidence>
<accession>A0A927F8Q7</accession>
<keyword evidence="3" id="KW-0704">Schiff base</keyword>
<dbReference type="PANTHER" id="PTHR12128">
    <property type="entry name" value="DIHYDRODIPICOLINATE SYNTHASE"/>
    <property type="match status" value="1"/>
</dbReference>
<proteinExistence type="inferred from homology"/>
<dbReference type="PANTHER" id="PTHR12128:SF66">
    <property type="entry name" value="4-HYDROXY-2-OXOGLUTARATE ALDOLASE, MITOCHONDRIAL"/>
    <property type="match status" value="1"/>
</dbReference>
<dbReference type="Proteomes" id="UP000622317">
    <property type="component" value="Unassembled WGS sequence"/>
</dbReference>
<dbReference type="PROSITE" id="PS00666">
    <property type="entry name" value="DHDPS_2"/>
    <property type="match status" value="1"/>
</dbReference>
<dbReference type="GO" id="GO:0044281">
    <property type="term" value="P:small molecule metabolic process"/>
    <property type="evidence" value="ECO:0007669"/>
    <property type="project" value="UniProtKB-ARBA"/>
</dbReference>
<evidence type="ECO:0000256" key="1">
    <source>
        <dbReference type="ARBA" id="ARBA00007592"/>
    </source>
</evidence>
<dbReference type="Pfam" id="PF00701">
    <property type="entry name" value="DHDPS"/>
    <property type="match status" value="1"/>
</dbReference>
<dbReference type="InterPro" id="IPR002220">
    <property type="entry name" value="DapA-like"/>
</dbReference>
<dbReference type="CDD" id="cd00408">
    <property type="entry name" value="DHDPS-like"/>
    <property type="match status" value="1"/>
</dbReference>
<feature type="binding site" evidence="6">
    <location>
        <position position="49"/>
    </location>
    <ligand>
        <name>pyruvate</name>
        <dbReference type="ChEBI" id="CHEBI:15361"/>
    </ligand>
</feature>
<evidence type="ECO:0000256" key="6">
    <source>
        <dbReference type="PIRSR" id="PIRSR001365-2"/>
    </source>
</evidence>
<dbReference type="RefSeq" id="WP_191617501.1">
    <property type="nucleotide sequence ID" value="NZ_JACYFG010000036.1"/>
</dbReference>
<sequence>MSQPNKHRGTIVPMVTPFTKELSLDETAAERMVDRLASHGIGAFVMGTTGEAASIPSSLRNRFVEIAVKAAAGRVPVYAGIGDNCVLNSIDAANAYLTIGVDAVVAHLPSYYTLTAGEMVQYFQLLSDQINGAIVPYNIPPATHMSIPIEVVKTISDWDNVVGFKDSENLPGRLEAIATLGNRDDFSIFMGVARNSLEAMRHGYDGLVPSSGNLAPHLWQTFEKQVEENDWDAAQETQQQANELAQIFQKDRTLGQSLATLKACMAALGLCQHYMLPPLETRPSSEIESFKPLLEAFEELPTGSSKKQD</sequence>
<protein>
    <submittedName>
        <fullName evidence="7">Dihydrodipicolinate synthase family protein</fullName>
    </submittedName>
</protein>
<keyword evidence="8" id="KW-1185">Reference proteome</keyword>
<comment type="caution">
    <text evidence="7">The sequence shown here is derived from an EMBL/GenBank/DDBJ whole genome shotgun (WGS) entry which is preliminary data.</text>
</comment>
<dbReference type="GO" id="GO:0008840">
    <property type="term" value="F:4-hydroxy-tetrahydrodipicolinate synthase activity"/>
    <property type="evidence" value="ECO:0007669"/>
    <property type="project" value="TreeGrafter"/>
</dbReference>
<dbReference type="InterPro" id="IPR013785">
    <property type="entry name" value="Aldolase_TIM"/>
</dbReference>
<evidence type="ECO:0000256" key="3">
    <source>
        <dbReference type="ARBA" id="ARBA00023270"/>
    </source>
</evidence>
<dbReference type="InterPro" id="IPR020625">
    <property type="entry name" value="Schiff_base-form_aldolases_AS"/>
</dbReference>
<dbReference type="Gene3D" id="3.20.20.70">
    <property type="entry name" value="Aldolase class I"/>
    <property type="match status" value="1"/>
</dbReference>
<reference evidence="7" key="1">
    <citation type="submission" date="2020-09" db="EMBL/GenBank/DDBJ databases">
        <title>Pelagicoccus enzymogenes sp. nov. with an EPS production, isolated from marine sediment.</title>
        <authorList>
            <person name="Feng X."/>
        </authorList>
    </citation>
    <scope>NUCLEOTIDE SEQUENCE</scope>
    <source>
        <strain evidence="7">NFK12</strain>
    </source>
</reference>